<dbReference type="GO" id="GO:0004321">
    <property type="term" value="F:fatty-acyl-CoA synthase activity"/>
    <property type="evidence" value="ECO:0007669"/>
    <property type="project" value="TreeGrafter"/>
</dbReference>
<comment type="similarity">
    <text evidence="1">Belongs to the ATP-dependent AMP-binding enzyme family.</text>
</comment>
<name>A0A853G0R7_9BURK</name>
<dbReference type="Gene3D" id="3.40.50.12780">
    <property type="entry name" value="N-terminal domain of ligase-like"/>
    <property type="match status" value="1"/>
</dbReference>
<protein>
    <submittedName>
        <fullName evidence="6">AMP-binding protein</fullName>
    </submittedName>
</protein>
<dbReference type="GO" id="GO:0015645">
    <property type="term" value="F:fatty acid ligase activity"/>
    <property type="evidence" value="ECO:0007669"/>
    <property type="project" value="TreeGrafter"/>
</dbReference>
<dbReference type="PANTHER" id="PTHR43605:SF10">
    <property type="entry name" value="ACYL-COA SYNTHETASE MEDIUM CHAIN FAMILY MEMBER 3"/>
    <property type="match status" value="1"/>
</dbReference>
<dbReference type="AlphaFoldDB" id="A0A853G0R7"/>
<evidence type="ECO:0000313" key="6">
    <source>
        <dbReference type="EMBL" id="NYT48421.1"/>
    </source>
</evidence>
<dbReference type="InterPro" id="IPR000873">
    <property type="entry name" value="AMP-dep_synth/lig_dom"/>
</dbReference>
<evidence type="ECO:0000313" key="7">
    <source>
        <dbReference type="Proteomes" id="UP000559809"/>
    </source>
</evidence>
<comment type="caution">
    <text evidence="6">The sequence shown here is derived from an EMBL/GenBank/DDBJ whole genome shotgun (WGS) entry which is preliminary data.</text>
</comment>
<dbReference type="GO" id="GO:0006633">
    <property type="term" value="P:fatty acid biosynthetic process"/>
    <property type="evidence" value="ECO:0007669"/>
    <property type="project" value="TreeGrafter"/>
</dbReference>
<keyword evidence="4" id="KW-0067">ATP-binding</keyword>
<dbReference type="EMBL" id="JACCEM010000002">
    <property type="protein sequence ID" value="NYT48421.1"/>
    <property type="molecule type" value="Genomic_DNA"/>
</dbReference>
<keyword evidence="2" id="KW-0436">Ligase</keyword>
<dbReference type="GO" id="GO:0005524">
    <property type="term" value="F:ATP binding"/>
    <property type="evidence" value="ECO:0007669"/>
    <property type="project" value="UniProtKB-KW"/>
</dbReference>
<dbReference type="GO" id="GO:0006637">
    <property type="term" value="P:acyl-CoA metabolic process"/>
    <property type="evidence" value="ECO:0007669"/>
    <property type="project" value="TreeGrafter"/>
</dbReference>
<dbReference type="InterPro" id="IPR051087">
    <property type="entry name" value="Mitochondrial_ACSM"/>
</dbReference>
<dbReference type="InterPro" id="IPR042099">
    <property type="entry name" value="ANL_N_sf"/>
</dbReference>
<reference evidence="6 7" key="1">
    <citation type="submission" date="2020-07" db="EMBL/GenBank/DDBJ databases">
        <title>Taxonomic revisions and descriptions of new bacterial species based on genomic comparisons in the high-G+C-content subgroup of the family Alcaligenaceae.</title>
        <authorList>
            <person name="Szabo A."/>
            <person name="Felfoldi T."/>
        </authorList>
    </citation>
    <scope>NUCLEOTIDE SEQUENCE [LARGE SCALE GENOMIC DNA]</scope>
    <source>
        <strain evidence="6 7">LMG 24012</strain>
    </source>
</reference>
<dbReference type="SUPFAM" id="SSF56801">
    <property type="entry name" value="Acetyl-CoA synthetase-like"/>
    <property type="match status" value="1"/>
</dbReference>
<evidence type="ECO:0000256" key="4">
    <source>
        <dbReference type="ARBA" id="ARBA00022840"/>
    </source>
</evidence>
<evidence type="ECO:0000256" key="3">
    <source>
        <dbReference type="ARBA" id="ARBA00022741"/>
    </source>
</evidence>
<sequence length="443" mass="48483">MNDQYSELYSSYQWLVPSQFNIAQACVHRWAENPFEGRRIAIYHENELGQREVWTYSRLADSCGKLANGLLKMGVRPGDRVAVTMEQRPELAAAHLAILSIGAIATPLSGYPYDHLAACLDDADIRVAITDAESAPGLLGAQARRPALAQIVGLDLDHEAVIPWRTLLARQLPDLKPLSTRPFGPALLMYGPPGAAPLGALLPHGALIGSLPGFVASQNWFPQKGDIFWTPSTWSTHPGLVLGLLPALYFGLPVLSLAGYVSAQRALEALERYQITNVLAPAAMLSAIMEYAPLPRRQHHLALRAVALQEPDPDPALHAWCEKSLGCPANQTLSCTEAGYILGDSHRKWPLAPGSLGKPYPGHRLAVLDSLGRPCAPGKRGEIALNRHDRYGHPDPALFLGYWGNEAAAQARFRGDWFLTGMRAFIDENGYYRRAQPDPQRNP</sequence>
<evidence type="ECO:0000256" key="2">
    <source>
        <dbReference type="ARBA" id="ARBA00022598"/>
    </source>
</evidence>
<evidence type="ECO:0000259" key="5">
    <source>
        <dbReference type="Pfam" id="PF00501"/>
    </source>
</evidence>
<dbReference type="PANTHER" id="PTHR43605">
    <property type="entry name" value="ACYL-COENZYME A SYNTHETASE"/>
    <property type="match status" value="1"/>
</dbReference>
<dbReference type="RefSeq" id="WP_180153731.1">
    <property type="nucleotide sequence ID" value="NZ_JACCEM010000002.1"/>
</dbReference>
<keyword evidence="7" id="KW-1185">Reference proteome</keyword>
<dbReference type="Proteomes" id="UP000559809">
    <property type="component" value="Unassembled WGS sequence"/>
</dbReference>
<dbReference type="Pfam" id="PF00501">
    <property type="entry name" value="AMP-binding"/>
    <property type="match status" value="1"/>
</dbReference>
<accession>A0A853G0R7</accession>
<gene>
    <name evidence="6" type="ORF">H0A72_03765</name>
</gene>
<evidence type="ECO:0000256" key="1">
    <source>
        <dbReference type="ARBA" id="ARBA00006432"/>
    </source>
</evidence>
<feature type="domain" description="AMP-dependent synthetase/ligase" evidence="5">
    <location>
        <begin position="38"/>
        <end position="387"/>
    </location>
</feature>
<keyword evidence="3" id="KW-0547">Nucleotide-binding</keyword>
<proteinExistence type="inferred from homology"/>
<organism evidence="6 7">
    <name type="scientific">Parapusillimonas granuli</name>
    <dbReference type="NCBI Taxonomy" id="380911"/>
    <lineage>
        <taxon>Bacteria</taxon>
        <taxon>Pseudomonadati</taxon>
        <taxon>Pseudomonadota</taxon>
        <taxon>Betaproteobacteria</taxon>
        <taxon>Burkholderiales</taxon>
        <taxon>Alcaligenaceae</taxon>
        <taxon>Parapusillimonas</taxon>
    </lineage>
</organism>